<accession>A0A834LA92</accession>
<gene>
    <name evidence="1" type="ORF">RHSIM_Rhsim11G0104800</name>
</gene>
<dbReference type="AlphaFoldDB" id="A0A834LA92"/>
<evidence type="ECO:0000313" key="2">
    <source>
        <dbReference type="Proteomes" id="UP000626092"/>
    </source>
</evidence>
<dbReference type="Proteomes" id="UP000626092">
    <property type="component" value="Unassembled WGS sequence"/>
</dbReference>
<dbReference type="EMBL" id="WJXA01000011">
    <property type="protein sequence ID" value="KAF7126892.1"/>
    <property type="molecule type" value="Genomic_DNA"/>
</dbReference>
<proteinExistence type="predicted"/>
<reference evidence="1" key="1">
    <citation type="submission" date="2019-11" db="EMBL/GenBank/DDBJ databases">
        <authorList>
            <person name="Liu Y."/>
            <person name="Hou J."/>
            <person name="Li T.-Q."/>
            <person name="Guan C.-H."/>
            <person name="Wu X."/>
            <person name="Wu H.-Z."/>
            <person name="Ling F."/>
            <person name="Zhang R."/>
            <person name="Shi X.-G."/>
            <person name="Ren J.-P."/>
            <person name="Chen E.-F."/>
            <person name="Sun J.-M."/>
        </authorList>
    </citation>
    <scope>NUCLEOTIDE SEQUENCE</scope>
    <source>
        <strain evidence="1">Adult_tree_wgs_1</strain>
        <tissue evidence="1">Leaves</tissue>
    </source>
</reference>
<name>A0A834LA92_RHOSS</name>
<comment type="caution">
    <text evidence="1">The sequence shown here is derived from an EMBL/GenBank/DDBJ whole genome shotgun (WGS) entry which is preliminary data.</text>
</comment>
<evidence type="ECO:0000313" key="1">
    <source>
        <dbReference type="EMBL" id="KAF7126892.1"/>
    </source>
</evidence>
<dbReference type="OrthoDB" id="1636959at2759"/>
<sequence>MELSKGKWKAICVAKGKKSMLDGDLEKTVRFLREKNVGVMIRDERELNQIRMHGENAKEKTICGGKENVVPKVV</sequence>
<keyword evidence="2" id="KW-1185">Reference proteome</keyword>
<protein>
    <submittedName>
        <fullName evidence="1">Uncharacterized protein</fullName>
    </submittedName>
</protein>
<organism evidence="1 2">
    <name type="scientific">Rhododendron simsii</name>
    <name type="common">Sims's rhododendron</name>
    <dbReference type="NCBI Taxonomy" id="118357"/>
    <lineage>
        <taxon>Eukaryota</taxon>
        <taxon>Viridiplantae</taxon>
        <taxon>Streptophyta</taxon>
        <taxon>Embryophyta</taxon>
        <taxon>Tracheophyta</taxon>
        <taxon>Spermatophyta</taxon>
        <taxon>Magnoliopsida</taxon>
        <taxon>eudicotyledons</taxon>
        <taxon>Gunneridae</taxon>
        <taxon>Pentapetalae</taxon>
        <taxon>asterids</taxon>
        <taxon>Ericales</taxon>
        <taxon>Ericaceae</taxon>
        <taxon>Ericoideae</taxon>
        <taxon>Rhodoreae</taxon>
        <taxon>Rhododendron</taxon>
    </lineage>
</organism>